<evidence type="ECO:0000256" key="4">
    <source>
        <dbReference type="ARBA" id="ARBA00022475"/>
    </source>
</evidence>
<feature type="transmembrane region" description="Helical" evidence="10">
    <location>
        <begin position="906"/>
        <end position="925"/>
    </location>
</feature>
<dbReference type="NCBIfam" id="TIGR01129">
    <property type="entry name" value="secD"/>
    <property type="match status" value="1"/>
</dbReference>
<evidence type="ECO:0000313" key="14">
    <source>
        <dbReference type="Proteomes" id="UP000000795"/>
    </source>
</evidence>
<dbReference type="SUPFAM" id="SSF82866">
    <property type="entry name" value="Multidrug efflux transporter AcrB transmembrane domain"/>
    <property type="match status" value="2"/>
</dbReference>
<feature type="transmembrane region" description="Helical" evidence="10">
    <location>
        <begin position="1085"/>
        <end position="1105"/>
    </location>
</feature>
<feature type="domain" description="SecDF P1 head subdomain" evidence="12">
    <location>
        <begin position="760"/>
        <end position="882"/>
    </location>
</feature>
<feature type="transmembrane region" description="Helical" evidence="10">
    <location>
        <begin position="1286"/>
        <end position="1309"/>
    </location>
</feature>
<feature type="transmembrane region" description="Helical" evidence="10">
    <location>
        <begin position="1034"/>
        <end position="1057"/>
    </location>
</feature>
<comment type="subcellular location">
    <subcellularLocation>
        <location evidence="1">Cell membrane</location>
        <topology evidence="1">Multi-pass membrane protein</topology>
    </subcellularLocation>
</comment>
<protein>
    <recommendedName>
        <fullName evidence="2">Protein translocase subunit SecF</fullName>
    </recommendedName>
</protein>
<dbReference type="NCBIfam" id="TIGR00966">
    <property type="entry name" value="transloc_SecF"/>
    <property type="match status" value="1"/>
</dbReference>
<dbReference type="EMBL" id="AM884176">
    <property type="protein sequence ID" value="CAP04147.1"/>
    <property type="molecule type" value="Genomic_DNA"/>
</dbReference>
<organism evidence="13">
    <name type="scientific">Chlamydia trachomatis serovar L2 (strain ATCC VR-902B / DSM 19102 / 434/Bu)</name>
    <dbReference type="NCBI Taxonomy" id="471472"/>
    <lineage>
        <taxon>Bacteria</taxon>
        <taxon>Pseudomonadati</taxon>
        <taxon>Chlamydiota</taxon>
        <taxon>Chlamydiia</taxon>
        <taxon>Chlamydiales</taxon>
        <taxon>Chlamydiaceae</taxon>
        <taxon>Chlamydia/Chlamydophila group</taxon>
        <taxon>Chlamydia</taxon>
    </lineage>
</organism>
<feature type="transmembrane region" description="Helical" evidence="10">
    <location>
        <begin position="1364"/>
        <end position="1391"/>
    </location>
</feature>
<evidence type="ECO:0000256" key="9">
    <source>
        <dbReference type="ARBA" id="ARBA00023136"/>
    </source>
</evidence>
<evidence type="ECO:0000313" key="13">
    <source>
        <dbReference type="EMBL" id="CAP04147.1"/>
    </source>
</evidence>
<name>A0A0H3MDM2_CHLT2</name>
<sequence length="1400" mass="156503">MKRNFKRNLSIIILVFALALYHVLPTCLYYSRPLNRKIDGREARKIIERFTRQVSDARNDLTLRVAKILSTLKLRGDIKQHPSIPGVVNVHFPLAEDAALFIDNVVHGEPSVPVKSARLYVVGSSEFTGETVVQISGSLVTSLTEEDLSFVSYEDKDVTVSQELENLATNLFIESERPCECGYYSLWDSMPIEKVIHVTRNICSGLRLLPTRKTQVFLSRCLGTERDFTAFLARLEKALQHEEVKEAREELKDASYLLHSRNLRWNSISPKVVGNVVDCSELSPCFSSMSLTADGKLLFHFDAEVAANRQQLVGNERLDLERLFAMEKQHIATRLNRSVEETEFGFAVRLRDEAASGKIVLQGHRVCQRIVEHLTALVLNRPLAETCDLSTENFPVYGREPLDSDALGCFIFSPERSCRHFSKGSVYIVFKGLRSIVAKYEHAGAEEAALLQHDLQNLYACFIHTDAVSWSLGEDRVLEIKEPLQRVIRIWGEEFVQSFGKASLEVRDVRDRLAVVNRIEKTQHAELVRWDEQYRQAQCSMNPQVRLRAAIPHKNVFFENLKLNIRKYSRGEHVLRFGTDFVGGKQIRIAFRDHQGNLLTDKAGIDKVSDELYARLNKLGVSEVGMQREGDHIQVSVPGAAGISSADILGTSKMSFHVVNEQFSSRSPLRYEVQTFLDYLWFTARSLDECSPQAINRLAGALFHGDNGSAPANVRVAVEKLREAGLSFSKELEGGSASLDTQYSMIAIEKESREQVNPLMIVFRNHALEGASLKNIRPEFAVGEGYVLNFGVKDKATFSDGRETPVQQFHAWTSKFCQEGVSGTKNGLFSGGRGWRMAVVLDGYVISDPVLNVPLKDHASVSGNFSYREVHRLATDLKSGAMSFIPEILSEEVVSPELGSSQRVQGILSVVLGLVVLIVLMSVYYRFGGVIASIAVLLNLLLIWASMQYLDAPLTLSGLAGIILAMGMAVDANVLVFERIREEYLLTRSLSESVEAGYKKAFSAIFDSNLTTILASALLLMLDTGPIKGFALTLIIGIFSSMFTALFMTKFFFVIWVQKTRETQLHMMNKFIGIKHNFLKECKRLWVVSGVVLVLGCVGLGFGAWDSVFGMDFKGGYALTLDSDVCEYNPEQMCSVLRKRFQQIGLSSRDYRVRRADSSGKVKIYLSQNALDRVEQIEGAGSEQKGSDYHLARVLQVLSDSGSSTTSMVFDASRGSWFKVSGQLSNKMRTQAVIALFGALGIILLYVSLRFEWRYAFSAICALMHDLLATCAVLVALHFFLQRIQIDLQAIGALMTVLGYSLNNTLIIFDRIREDRREKLFTPMPILINDALQKTLGRTVMTTATTLSVLVILLFVGGGSIFNFAFIMTVGILLGTLSSLYIAPPLLLFMVRKEEQNSLR</sequence>
<feature type="transmembrane region" description="Helical" evidence="10">
    <location>
        <begin position="1256"/>
        <end position="1280"/>
    </location>
</feature>
<feature type="transmembrane region" description="Helical" evidence="10">
    <location>
        <begin position="1232"/>
        <end position="1249"/>
    </location>
</feature>
<dbReference type="NCBIfam" id="NF009540">
    <property type="entry name" value="PRK12911.1"/>
    <property type="match status" value="1"/>
</dbReference>
<evidence type="ECO:0000256" key="10">
    <source>
        <dbReference type="SAM" id="Phobius"/>
    </source>
</evidence>
<feature type="domain" description="Protein export membrane protein SecD/SecF C-terminal" evidence="11">
    <location>
        <begin position="1204"/>
        <end position="1392"/>
    </location>
</feature>
<dbReference type="Gene3D" id="1.20.1640.10">
    <property type="entry name" value="Multidrug efflux transporter AcrB transmembrane domain"/>
    <property type="match status" value="2"/>
</dbReference>
<evidence type="ECO:0000256" key="2">
    <source>
        <dbReference type="ARBA" id="ARBA00015792"/>
    </source>
</evidence>
<evidence type="ECO:0000256" key="1">
    <source>
        <dbReference type="ARBA" id="ARBA00004651"/>
    </source>
</evidence>
<dbReference type="NCBIfam" id="TIGR00916">
    <property type="entry name" value="2A0604s01"/>
    <property type="match status" value="1"/>
</dbReference>
<dbReference type="Proteomes" id="UP001154402">
    <property type="component" value="Chromosome"/>
</dbReference>
<dbReference type="Gene3D" id="3.30.70.3220">
    <property type="match status" value="1"/>
</dbReference>
<evidence type="ECO:0000256" key="8">
    <source>
        <dbReference type="ARBA" id="ARBA00023010"/>
    </source>
</evidence>
<evidence type="ECO:0000256" key="5">
    <source>
        <dbReference type="ARBA" id="ARBA00022692"/>
    </source>
</evidence>
<dbReference type="InterPro" id="IPR055344">
    <property type="entry name" value="SecD_SecF_C_bact"/>
</dbReference>
<dbReference type="InterPro" id="IPR005791">
    <property type="entry name" value="SecD"/>
</dbReference>
<feature type="domain" description="Protein export membrane protein SecD/SecF C-terminal" evidence="11">
    <location>
        <begin position="887"/>
        <end position="1056"/>
    </location>
</feature>
<dbReference type="PATRIC" id="fig|471472.4.peg.760"/>
<keyword evidence="6" id="KW-0653">Protein transport</keyword>
<feature type="transmembrane region" description="Helical" evidence="10">
    <location>
        <begin position="956"/>
        <end position="980"/>
    </location>
</feature>
<keyword evidence="7 10" id="KW-1133">Transmembrane helix</keyword>
<dbReference type="InterPro" id="IPR005665">
    <property type="entry name" value="SecF_bac"/>
</dbReference>
<dbReference type="InterPro" id="IPR022813">
    <property type="entry name" value="SecD/SecF_arch_bac"/>
</dbReference>
<dbReference type="InterPro" id="IPR054384">
    <property type="entry name" value="SecDF_P1_head"/>
</dbReference>
<proteinExistence type="predicted"/>
<dbReference type="PANTHER" id="PTHR30081">
    <property type="entry name" value="PROTEIN-EXPORT MEMBRANE PROTEIN SEC"/>
    <property type="match status" value="1"/>
</dbReference>
<evidence type="ECO:0000259" key="12">
    <source>
        <dbReference type="Pfam" id="PF22599"/>
    </source>
</evidence>
<dbReference type="GO" id="GO:0006886">
    <property type="term" value="P:intracellular protein transport"/>
    <property type="evidence" value="ECO:0007669"/>
    <property type="project" value="InterPro"/>
</dbReference>
<dbReference type="HOGENOM" id="CLU_004081_0_0_0"/>
<dbReference type="KEGG" id="ctb:CTL0708"/>
<evidence type="ECO:0000256" key="3">
    <source>
        <dbReference type="ARBA" id="ARBA00022448"/>
    </source>
</evidence>
<feature type="transmembrane region" description="Helical" evidence="10">
    <location>
        <begin position="1001"/>
        <end position="1022"/>
    </location>
</feature>
<keyword evidence="4" id="KW-1003">Cell membrane</keyword>
<keyword evidence="9 10" id="KW-0472">Membrane</keyword>
<dbReference type="RefSeq" id="WP_009873817.1">
    <property type="nucleotide sequence ID" value="NC_010287.1"/>
</dbReference>
<dbReference type="Gene3D" id="3.30.1360.200">
    <property type="match status" value="1"/>
</dbReference>
<feature type="transmembrane region" description="Helical" evidence="10">
    <location>
        <begin position="930"/>
        <end position="950"/>
    </location>
</feature>
<accession>A0A0H3MDM2</accession>
<keyword evidence="5 10" id="KW-0812">Transmembrane</keyword>
<dbReference type="InterPro" id="IPR048634">
    <property type="entry name" value="SecD_SecF_C"/>
</dbReference>
<feature type="transmembrane region" description="Helical" evidence="10">
    <location>
        <begin position="1339"/>
        <end position="1358"/>
    </location>
</feature>
<keyword evidence="3" id="KW-0813">Transport</keyword>
<evidence type="ECO:0000256" key="6">
    <source>
        <dbReference type="ARBA" id="ARBA00022927"/>
    </source>
</evidence>
<dbReference type="Pfam" id="PF02355">
    <property type="entry name" value="SecD_SecF_C"/>
    <property type="match status" value="2"/>
</dbReference>
<dbReference type="InterPro" id="IPR022645">
    <property type="entry name" value="SecD/SecF_bac"/>
</dbReference>
<reference evidence="13" key="1">
    <citation type="journal article" date="2008" name="Genome Res.">
        <title>Chlamydia trachomatis: genome sequence analysis of lymphogranuloma venereum isolates.</title>
        <authorList>
            <person name="Thomson N.R."/>
            <person name="Holden M.T."/>
            <person name="Carder C."/>
            <person name="Lennard N."/>
            <person name="Lockey S.J."/>
            <person name="Marsh P."/>
            <person name="Skipp P."/>
            <person name="O'Connor C.D."/>
            <person name="Goodhead I."/>
            <person name="Norbertzcak H."/>
            <person name="Harris B."/>
            <person name="Ormond D."/>
            <person name="Rance R."/>
            <person name="Quail M.A."/>
            <person name="Parkhill J."/>
            <person name="Stephens R.S."/>
            <person name="Clarke I.N."/>
        </authorList>
    </citation>
    <scope>NUCLEOTIDE SEQUENCE [LARGE SCALE GENOMIC DNA]</scope>
    <source>
        <strain evidence="13">434/Bu</strain>
        <strain evidence="14">434/Bu / ATCC VR-902B</strain>
    </source>
</reference>
<dbReference type="PANTHER" id="PTHR30081:SF8">
    <property type="entry name" value="PROTEIN TRANSLOCASE SUBUNIT SECF"/>
    <property type="match status" value="1"/>
</dbReference>
<evidence type="ECO:0000259" key="11">
    <source>
        <dbReference type="Pfam" id="PF02355"/>
    </source>
</evidence>
<keyword evidence="8" id="KW-0811">Translocation</keyword>
<dbReference type="Pfam" id="PF22599">
    <property type="entry name" value="SecDF_P1_head"/>
    <property type="match status" value="1"/>
</dbReference>
<gene>
    <name evidence="13" type="primary">secF</name>
    <name evidence="13" type="synonym">secG</name>
    <name evidence="13" type="ordered locus">CTL0708</name>
</gene>
<dbReference type="GO" id="GO:0015450">
    <property type="term" value="F:protein-transporting ATPase activity"/>
    <property type="evidence" value="ECO:0007669"/>
    <property type="project" value="InterPro"/>
</dbReference>
<dbReference type="PRINTS" id="PR01755">
    <property type="entry name" value="SECFTRNLCASE"/>
</dbReference>
<dbReference type="GO" id="GO:0005886">
    <property type="term" value="C:plasma membrane"/>
    <property type="evidence" value="ECO:0007669"/>
    <property type="project" value="UniProtKB-SubCell"/>
</dbReference>
<evidence type="ECO:0000256" key="7">
    <source>
        <dbReference type="ARBA" id="ARBA00022989"/>
    </source>
</evidence>